<name>A0ABS6I0S9_9MICC</name>
<keyword evidence="3" id="KW-1185">Reference proteome</keyword>
<keyword evidence="1" id="KW-0472">Membrane</keyword>
<evidence type="ECO:0000256" key="1">
    <source>
        <dbReference type="SAM" id="Phobius"/>
    </source>
</evidence>
<feature type="transmembrane region" description="Helical" evidence="1">
    <location>
        <begin position="102"/>
        <end position="122"/>
    </location>
</feature>
<comment type="caution">
    <text evidence="2">The sequence shown here is derived from an EMBL/GenBank/DDBJ whole genome shotgun (WGS) entry which is preliminary data.</text>
</comment>
<keyword evidence="1" id="KW-1133">Transmembrane helix</keyword>
<protein>
    <recommendedName>
        <fullName evidence="4">DoxX family protein</fullName>
    </recommendedName>
</protein>
<reference evidence="2 3" key="1">
    <citation type="submission" date="2021-06" db="EMBL/GenBank/DDBJ databases">
        <authorList>
            <person name="Jeong J.W."/>
        </authorList>
    </citation>
    <scope>NUCLEOTIDE SEQUENCE [LARGE SCALE GENOMIC DNA]</scope>
    <source>
        <strain evidence="2 3">MMS21-TAE1-1</strain>
    </source>
</reference>
<dbReference type="Proteomes" id="UP000824166">
    <property type="component" value="Unassembled WGS sequence"/>
</dbReference>
<gene>
    <name evidence="2" type="ORF">KSW38_01580</name>
</gene>
<proteinExistence type="predicted"/>
<dbReference type="EMBL" id="JAHOPC010000001">
    <property type="protein sequence ID" value="MBU8864985.1"/>
    <property type="molecule type" value="Genomic_DNA"/>
</dbReference>
<evidence type="ECO:0008006" key="4">
    <source>
        <dbReference type="Google" id="ProtNLM"/>
    </source>
</evidence>
<feature type="transmembrane region" description="Helical" evidence="1">
    <location>
        <begin position="77"/>
        <end position="95"/>
    </location>
</feature>
<evidence type="ECO:0000313" key="2">
    <source>
        <dbReference type="EMBL" id="MBU8864985.1"/>
    </source>
</evidence>
<keyword evidence="1" id="KW-0812">Transmembrane</keyword>
<organism evidence="2 3">
    <name type="scientific">Paenarthrobacter aromaticivorans</name>
    <dbReference type="NCBI Taxonomy" id="2849150"/>
    <lineage>
        <taxon>Bacteria</taxon>
        <taxon>Bacillati</taxon>
        <taxon>Actinomycetota</taxon>
        <taxon>Actinomycetes</taxon>
        <taxon>Micrococcales</taxon>
        <taxon>Micrococcaceae</taxon>
        <taxon>Paenarthrobacter</taxon>
    </lineage>
</organism>
<sequence length="161" mass="17258">MRWAGTLDSVAVSLLCLVRPKAARIFVGVFFIIMAVGVNAALSIAAPEQFVKLGTDSPLTPLYRWFFENVVAPTPQLIGILAAAGESALGLLILSGGRRARLGLLGAIIFLIFITPLGIWTLPNPVLASGLAWLLTKEHPRNLLSVFRSPRPRTATEGTLT</sequence>
<evidence type="ECO:0000313" key="3">
    <source>
        <dbReference type="Proteomes" id="UP000824166"/>
    </source>
</evidence>
<feature type="transmembrane region" description="Helical" evidence="1">
    <location>
        <begin position="25"/>
        <end position="46"/>
    </location>
</feature>
<accession>A0ABS6I0S9</accession>